<dbReference type="SUPFAM" id="SSF81383">
    <property type="entry name" value="F-box domain"/>
    <property type="match status" value="1"/>
</dbReference>
<name>A0AAF1ASF3_DAUCS</name>
<dbReference type="AlphaFoldDB" id="A0AAF1ASF3"/>
<keyword evidence="3" id="KW-1185">Reference proteome</keyword>
<organism evidence="2 3">
    <name type="scientific">Daucus carota subsp. sativus</name>
    <name type="common">Carrot</name>
    <dbReference type="NCBI Taxonomy" id="79200"/>
    <lineage>
        <taxon>Eukaryota</taxon>
        <taxon>Viridiplantae</taxon>
        <taxon>Streptophyta</taxon>
        <taxon>Embryophyta</taxon>
        <taxon>Tracheophyta</taxon>
        <taxon>Spermatophyta</taxon>
        <taxon>Magnoliopsida</taxon>
        <taxon>eudicotyledons</taxon>
        <taxon>Gunneridae</taxon>
        <taxon>Pentapetalae</taxon>
        <taxon>asterids</taxon>
        <taxon>campanulids</taxon>
        <taxon>Apiales</taxon>
        <taxon>Apiaceae</taxon>
        <taxon>Apioideae</taxon>
        <taxon>Scandiceae</taxon>
        <taxon>Daucinae</taxon>
        <taxon>Daucus</taxon>
        <taxon>Daucus sect. Daucus</taxon>
    </lineage>
</organism>
<reference evidence="2" key="1">
    <citation type="journal article" date="2016" name="Nat. Genet.">
        <title>A high-quality carrot genome assembly provides new insights into carotenoid accumulation and asterid genome evolution.</title>
        <authorList>
            <person name="Iorizzo M."/>
            <person name="Ellison S."/>
            <person name="Senalik D."/>
            <person name="Zeng P."/>
            <person name="Satapoomin P."/>
            <person name="Huang J."/>
            <person name="Bowman M."/>
            <person name="Iovene M."/>
            <person name="Sanseverino W."/>
            <person name="Cavagnaro P."/>
            <person name="Yildiz M."/>
            <person name="Macko-Podgorni A."/>
            <person name="Moranska E."/>
            <person name="Grzebelus E."/>
            <person name="Grzebelus D."/>
            <person name="Ashrafi H."/>
            <person name="Zheng Z."/>
            <person name="Cheng S."/>
            <person name="Spooner D."/>
            <person name="Van Deynze A."/>
            <person name="Simon P."/>
        </authorList>
    </citation>
    <scope>NUCLEOTIDE SEQUENCE</scope>
    <source>
        <tissue evidence="2">Leaf</tissue>
    </source>
</reference>
<evidence type="ECO:0000259" key="1">
    <source>
        <dbReference type="SMART" id="SM00256"/>
    </source>
</evidence>
<dbReference type="Gene3D" id="1.20.1280.50">
    <property type="match status" value="1"/>
</dbReference>
<dbReference type="Proteomes" id="UP000077755">
    <property type="component" value="Chromosome 3"/>
</dbReference>
<gene>
    <name evidence="2" type="ORF">DCAR_0310495</name>
</gene>
<dbReference type="PANTHER" id="PTHR31672">
    <property type="entry name" value="BNACNNG10540D PROTEIN"/>
    <property type="match status" value="1"/>
</dbReference>
<accession>A0AAF1ASF3</accession>
<evidence type="ECO:0000313" key="2">
    <source>
        <dbReference type="EMBL" id="WOG91247.1"/>
    </source>
</evidence>
<dbReference type="PANTHER" id="PTHR31672:SF13">
    <property type="entry name" value="F-BOX PROTEIN CPR30-LIKE"/>
    <property type="match status" value="1"/>
</dbReference>
<dbReference type="InterPro" id="IPR001810">
    <property type="entry name" value="F-box_dom"/>
</dbReference>
<protein>
    <recommendedName>
        <fullName evidence="1">F-box domain-containing protein</fullName>
    </recommendedName>
</protein>
<sequence length="130" mass="15341">MNEHVFPEEMTMEILKRAPLKLLIRCRSVCKSWLSIIADPEFIKTHFQYQQYMTDKEASLLMIVESYLPLPPLVSPDFKCYLYVPHKFTVIGSCHGIICLVDDIHCYLWNPLTKQFGCFRTCWVVLLDMY</sequence>
<dbReference type="Pfam" id="PF00646">
    <property type="entry name" value="F-box"/>
    <property type="match status" value="1"/>
</dbReference>
<dbReference type="SMART" id="SM00256">
    <property type="entry name" value="FBOX"/>
    <property type="match status" value="1"/>
</dbReference>
<evidence type="ECO:0000313" key="3">
    <source>
        <dbReference type="Proteomes" id="UP000077755"/>
    </source>
</evidence>
<dbReference type="InterPro" id="IPR036047">
    <property type="entry name" value="F-box-like_dom_sf"/>
</dbReference>
<reference evidence="2" key="2">
    <citation type="submission" date="2022-03" db="EMBL/GenBank/DDBJ databases">
        <title>Draft title - Genomic analysis of global carrot germplasm unveils the trajectory of domestication and the origin of high carotenoid orange carrot.</title>
        <authorList>
            <person name="Iorizzo M."/>
            <person name="Ellison S."/>
            <person name="Senalik D."/>
            <person name="Macko-Podgorni A."/>
            <person name="Grzebelus D."/>
            <person name="Bostan H."/>
            <person name="Rolling W."/>
            <person name="Curaba J."/>
            <person name="Simon P."/>
        </authorList>
    </citation>
    <scope>NUCLEOTIDE SEQUENCE</scope>
    <source>
        <tissue evidence="2">Leaf</tissue>
    </source>
</reference>
<feature type="domain" description="F-box" evidence="1">
    <location>
        <begin position="6"/>
        <end position="46"/>
    </location>
</feature>
<proteinExistence type="predicted"/>
<dbReference type="EMBL" id="CP093345">
    <property type="protein sequence ID" value="WOG91247.1"/>
    <property type="molecule type" value="Genomic_DNA"/>
</dbReference>
<dbReference type="InterPro" id="IPR050796">
    <property type="entry name" value="SCF_F-box_component"/>
</dbReference>